<organism evidence="1 2">
    <name type="scientific">Racocetra persica</name>
    <dbReference type="NCBI Taxonomy" id="160502"/>
    <lineage>
        <taxon>Eukaryota</taxon>
        <taxon>Fungi</taxon>
        <taxon>Fungi incertae sedis</taxon>
        <taxon>Mucoromycota</taxon>
        <taxon>Glomeromycotina</taxon>
        <taxon>Glomeromycetes</taxon>
        <taxon>Diversisporales</taxon>
        <taxon>Gigasporaceae</taxon>
        <taxon>Racocetra</taxon>
    </lineage>
</organism>
<evidence type="ECO:0000313" key="1">
    <source>
        <dbReference type="EMBL" id="CAG8780886.1"/>
    </source>
</evidence>
<name>A0ACA9R7Q8_9GLOM</name>
<keyword evidence="2" id="KW-1185">Reference proteome</keyword>
<comment type="caution">
    <text evidence="1">The sequence shown here is derived from an EMBL/GenBank/DDBJ whole genome shotgun (WGS) entry which is preliminary data.</text>
</comment>
<evidence type="ECO:0000313" key="2">
    <source>
        <dbReference type="Proteomes" id="UP000789920"/>
    </source>
</evidence>
<reference evidence="1" key="1">
    <citation type="submission" date="2021-06" db="EMBL/GenBank/DDBJ databases">
        <authorList>
            <person name="Kallberg Y."/>
            <person name="Tangrot J."/>
            <person name="Rosling A."/>
        </authorList>
    </citation>
    <scope>NUCLEOTIDE SEQUENCE</scope>
    <source>
        <strain evidence="1">MA461A</strain>
    </source>
</reference>
<proteinExistence type="predicted"/>
<protein>
    <submittedName>
        <fullName evidence="1">6571_t:CDS:1</fullName>
    </submittedName>
</protein>
<dbReference type="EMBL" id="CAJVQC010045185">
    <property type="protein sequence ID" value="CAG8780886.1"/>
    <property type="molecule type" value="Genomic_DNA"/>
</dbReference>
<sequence>NALDNFVQEAIKKIIISKLEKTNMKVVLCSCDTIIVNLLISTVLGVVAHLSVQDLLKYKTGWQRSK</sequence>
<accession>A0ACA9R7Q8</accession>
<gene>
    <name evidence="1" type="ORF">RPERSI_LOCUS17561</name>
</gene>
<dbReference type="Proteomes" id="UP000789920">
    <property type="component" value="Unassembled WGS sequence"/>
</dbReference>
<feature type="non-terminal residue" evidence="1">
    <location>
        <position position="1"/>
    </location>
</feature>